<evidence type="ECO:0000313" key="6">
    <source>
        <dbReference type="Proteomes" id="UP001438707"/>
    </source>
</evidence>
<keyword evidence="2" id="KW-0378">Hydrolase</keyword>
<feature type="region of interest" description="Disordered" evidence="3">
    <location>
        <begin position="201"/>
        <end position="270"/>
    </location>
</feature>
<dbReference type="AlphaFoldDB" id="A0AAW1QJC9"/>
<feature type="compositionally biased region" description="Low complexity" evidence="3">
    <location>
        <begin position="910"/>
        <end position="929"/>
    </location>
</feature>
<feature type="region of interest" description="Disordered" evidence="3">
    <location>
        <begin position="1"/>
        <end position="70"/>
    </location>
</feature>
<dbReference type="InterPro" id="IPR036691">
    <property type="entry name" value="Endo/exonu/phosph_ase_sf"/>
</dbReference>
<proteinExistence type="inferred from homology"/>
<dbReference type="GO" id="GO:0004439">
    <property type="term" value="F:phosphatidylinositol-4,5-bisphosphate 5-phosphatase activity"/>
    <property type="evidence" value="ECO:0007669"/>
    <property type="project" value="TreeGrafter"/>
</dbReference>
<gene>
    <name evidence="5" type="ORF">WJX74_007052</name>
</gene>
<dbReference type="GO" id="GO:0004445">
    <property type="term" value="F:inositol-polyphosphate 5-phosphatase activity"/>
    <property type="evidence" value="ECO:0007669"/>
    <property type="project" value="InterPro"/>
</dbReference>
<keyword evidence="6" id="KW-1185">Reference proteome</keyword>
<evidence type="ECO:0000256" key="3">
    <source>
        <dbReference type="SAM" id="MobiDB-lite"/>
    </source>
</evidence>
<feature type="compositionally biased region" description="Polar residues" evidence="3">
    <location>
        <begin position="201"/>
        <end position="215"/>
    </location>
</feature>
<dbReference type="SMART" id="SM00128">
    <property type="entry name" value="IPPc"/>
    <property type="match status" value="1"/>
</dbReference>
<dbReference type="InterPro" id="IPR045849">
    <property type="entry name" value="IP5P_plant"/>
</dbReference>
<evidence type="ECO:0000259" key="4">
    <source>
        <dbReference type="SMART" id="SM00128"/>
    </source>
</evidence>
<dbReference type="Gene3D" id="1.10.555.10">
    <property type="entry name" value="Rho GTPase activation protein"/>
    <property type="match status" value="1"/>
</dbReference>
<dbReference type="Pfam" id="PF21310">
    <property type="entry name" value="OCRL-like_ASH"/>
    <property type="match status" value="1"/>
</dbReference>
<dbReference type="PANTHER" id="PTHR45666">
    <property type="entry name" value="TYPE IV INOSITOL POLYPHOSPHATE 5-PHOSPHATASE 9"/>
    <property type="match status" value="1"/>
</dbReference>
<feature type="compositionally biased region" description="Polar residues" evidence="3">
    <location>
        <begin position="549"/>
        <end position="559"/>
    </location>
</feature>
<feature type="compositionally biased region" description="Polar residues" evidence="3">
    <location>
        <begin position="931"/>
        <end position="940"/>
    </location>
</feature>
<feature type="compositionally biased region" description="Basic and acidic residues" evidence="3">
    <location>
        <begin position="842"/>
        <end position="851"/>
    </location>
</feature>
<evidence type="ECO:0000313" key="5">
    <source>
        <dbReference type="EMBL" id="KAK9821523.1"/>
    </source>
</evidence>
<feature type="compositionally biased region" description="Polar residues" evidence="3">
    <location>
        <begin position="223"/>
        <end position="242"/>
    </location>
</feature>
<sequence length="1162" mass="125195">MKSFLESLKSKTTSKGTAGQRNQRRGLEHDSVSSIRADSQTSKHSSDTGHSPEKSRASSSHPAPPASGEPADARALLEHLVRNARSEAVRDQFWQMDHTEYTEVHDVRLLVGTYNVNGRRPPQGLSLRPWLDAQQADADIVAVGFQEIVPLSAGNVVMGASLDAASQWDQLIDNSLNEQKGGMGRSLSLQNGHMIIRSGSLQQAQSMPLSPSQQGGAIDRRNTTGTQPSPRPSQEQLHQPSSAAGKPPLPASHPKQPASNLTGRPPAYPTAAGICGSIEVSGEEEVVAGPAPRPAEPEARSMARTESVMSEDDEGYLSPLEHVLPDDDVPSHSFVQVAGKQMVGVYLSIWVRRALLPHVHGIQVTAVGTGVLGYLGNKGAVAVRLRVHDSGLLFISSHLSSGEHEGDELKRNYDYSEIIRRGYFADEFSALDPSVLGAHQQHAGVSKVAGRGGGQWGEARSLLDHEHAIWMGDLNYRIPLPDAEVRKAIKAKKSEQLLAAEELNRMRQQGRSFQGWSEGPLNFPPTFKYKRGTSYYIGDEGAEEEPRLPSSSFTDTTPPGQEKPEKRRTPAWTDRILWRSCGRGQMQQLGYDAGQLTVSDHKPVWAAFSVPVREYVRDKLEASLETARRNVDAQEMAAMPRCELEPNSLDVGDVYYCTTKALHLMLHNVGQVAANFQFMPLPGAMFGDNNDRNFRPTPRWASIEPEQGVLEPGASTEIMLSLYVEGGHAGSAEFLTSNQERKLDAILVLRIQDGNDIFLSISGSYVPSFYGLSLSALAAQPRPLVPVEVRLEDTNGSFQPPHGHQARTMSEFYSPTSSFASESPFAFGLAADGSQIRMGSSDLHEASRKPSQELPGTKPGPGMAMSPATSPSQQEMLRSSSNHAELSSSAATSANAQPPLDSSPSAKVPQHAAAQSQTGSSGQGHSEGQSRPDSANTSPEASHESVSAVELVPPELRELTKWLRDQDRLHTPGLFVQSADAALHPGSSGAARSQGISSHLMSQGGGQAMRRIRHALDQGLSVPQSMGPHDVAATLLGFFAALPAPFLPHAAAQVCDVCIPSAKSASSLLADSFAPVEWAVFRHTTQLLRDALRQEIRSANGLTTSSVAALLAELWFPPLPPGFGAAGQDLKPENVRDLQQMADGIHSLSERRGAFVALFLDA</sequence>
<dbReference type="GO" id="GO:0034485">
    <property type="term" value="F:phosphatidylinositol-3,4,5-trisphosphate 5-phosphatase activity"/>
    <property type="evidence" value="ECO:0007669"/>
    <property type="project" value="TreeGrafter"/>
</dbReference>
<evidence type="ECO:0000256" key="1">
    <source>
        <dbReference type="ARBA" id="ARBA00010768"/>
    </source>
</evidence>
<organism evidence="5 6">
    <name type="scientific">Apatococcus lobatus</name>
    <dbReference type="NCBI Taxonomy" id="904363"/>
    <lineage>
        <taxon>Eukaryota</taxon>
        <taxon>Viridiplantae</taxon>
        <taxon>Chlorophyta</taxon>
        <taxon>core chlorophytes</taxon>
        <taxon>Trebouxiophyceae</taxon>
        <taxon>Chlorellales</taxon>
        <taxon>Chlorellaceae</taxon>
        <taxon>Apatococcus</taxon>
    </lineage>
</organism>
<dbReference type="PANTHER" id="PTHR45666:SF22">
    <property type="entry name" value="TYPE I INOSITOL POLYPHOSPHATE 5-PHOSPHATASE 4"/>
    <property type="match status" value="1"/>
</dbReference>
<dbReference type="Gene3D" id="2.60.40.10">
    <property type="entry name" value="Immunoglobulins"/>
    <property type="match status" value="1"/>
</dbReference>
<dbReference type="Proteomes" id="UP001438707">
    <property type="component" value="Unassembled WGS sequence"/>
</dbReference>
<feature type="region of interest" description="Disordered" evidence="3">
    <location>
        <begin position="283"/>
        <end position="312"/>
    </location>
</feature>
<feature type="compositionally biased region" description="Low complexity" evidence="3">
    <location>
        <begin position="879"/>
        <end position="891"/>
    </location>
</feature>
<dbReference type="GO" id="GO:0046856">
    <property type="term" value="P:phosphatidylinositol dephosphorylation"/>
    <property type="evidence" value="ECO:0007669"/>
    <property type="project" value="InterPro"/>
</dbReference>
<feature type="compositionally biased region" description="Polar residues" evidence="3">
    <location>
        <begin position="892"/>
        <end position="905"/>
    </location>
</feature>
<feature type="compositionally biased region" description="Basic and acidic residues" evidence="3">
    <location>
        <begin position="44"/>
        <end position="56"/>
    </location>
</feature>
<feature type="region of interest" description="Disordered" evidence="3">
    <location>
        <begin position="839"/>
        <end position="952"/>
    </location>
</feature>
<feature type="compositionally biased region" description="Polar residues" evidence="3">
    <location>
        <begin position="10"/>
        <end position="21"/>
    </location>
</feature>
<reference evidence="5 6" key="1">
    <citation type="journal article" date="2024" name="Nat. Commun.">
        <title>Phylogenomics reveals the evolutionary origins of lichenization in chlorophyte algae.</title>
        <authorList>
            <person name="Puginier C."/>
            <person name="Libourel C."/>
            <person name="Otte J."/>
            <person name="Skaloud P."/>
            <person name="Haon M."/>
            <person name="Grisel S."/>
            <person name="Petersen M."/>
            <person name="Berrin J.G."/>
            <person name="Delaux P.M."/>
            <person name="Dal Grande F."/>
            <person name="Keller J."/>
        </authorList>
    </citation>
    <scope>NUCLEOTIDE SEQUENCE [LARGE SCALE GENOMIC DNA]</scope>
    <source>
        <strain evidence="5 6">SAG 2145</strain>
    </source>
</reference>
<feature type="domain" description="Inositol polyphosphate-related phosphatase" evidence="4">
    <location>
        <begin position="260"/>
        <end position="616"/>
    </location>
</feature>
<dbReference type="InterPro" id="IPR000300">
    <property type="entry name" value="IPPc"/>
</dbReference>
<evidence type="ECO:0000256" key="2">
    <source>
        <dbReference type="ARBA" id="ARBA00022801"/>
    </source>
</evidence>
<dbReference type="EMBL" id="JALJOS010000037">
    <property type="protein sequence ID" value="KAK9821523.1"/>
    <property type="molecule type" value="Genomic_DNA"/>
</dbReference>
<name>A0AAW1QJC9_9CHLO</name>
<dbReference type="SUPFAM" id="SSF56219">
    <property type="entry name" value="DNase I-like"/>
    <property type="match status" value="1"/>
</dbReference>
<dbReference type="Gene3D" id="3.60.10.10">
    <property type="entry name" value="Endonuclease/exonuclease/phosphatase"/>
    <property type="match status" value="2"/>
</dbReference>
<accession>A0AAW1QJC9</accession>
<dbReference type="InterPro" id="IPR013783">
    <property type="entry name" value="Ig-like_fold"/>
</dbReference>
<feature type="compositionally biased region" description="Polar residues" evidence="3">
    <location>
        <begin position="867"/>
        <end position="878"/>
    </location>
</feature>
<feature type="compositionally biased region" description="Polar residues" evidence="3">
    <location>
        <begin position="32"/>
        <end position="43"/>
    </location>
</feature>
<protein>
    <recommendedName>
        <fullName evidence="4">Inositol polyphosphate-related phosphatase domain-containing protein</fullName>
    </recommendedName>
</protein>
<dbReference type="InterPro" id="IPR008936">
    <property type="entry name" value="Rho_GTPase_activation_prot"/>
</dbReference>
<comment type="similarity">
    <text evidence="1">Belongs to the inositol polyphosphate 5-phosphatase family.</text>
</comment>
<dbReference type="InterPro" id="IPR048869">
    <property type="entry name" value="OCRL-1_2_ASH"/>
</dbReference>
<feature type="region of interest" description="Disordered" evidence="3">
    <location>
        <begin position="541"/>
        <end position="569"/>
    </location>
</feature>
<comment type="caution">
    <text evidence="5">The sequence shown here is derived from an EMBL/GenBank/DDBJ whole genome shotgun (WGS) entry which is preliminary data.</text>
</comment>
<dbReference type="Pfam" id="PF22669">
    <property type="entry name" value="Exo_endo_phos2"/>
    <property type="match status" value="2"/>
</dbReference>